<name>A0ABQ9HPV9_9NEOP</name>
<gene>
    <name evidence="1" type="ORF">PR048_012620</name>
</gene>
<proteinExistence type="predicted"/>
<dbReference type="Proteomes" id="UP001159363">
    <property type="component" value="Chromosome X"/>
</dbReference>
<comment type="caution">
    <text evidence="1">The sequence shown here is derived from an EMBL/GenBank/DDBJ whole genome shotgun (WGS) entry which is preliminary data.</text>
</comment>
<sequence length="97" mass="11722">MFKVEDEDNKQLRVRRKQIRKQVVENLWKQQMWIKLRYDQHQREVEYQPGKLNNHLYKIKKTIKKKSSIEDINVEAQAFPRTIKIPPPPLLVIEGVS</sequence>
<reference evidence="1 2" key="1">
    <citation type="submission" date="2023-02" db="EMBL/GenBank/DDBJ databases">
        <title>LHISI_Scaffold_Assembly.</title>
        <authorList>
            <person name="Stuart O.P."/>
            <person name="Cleave R."/>
            <person name="Magrath M.J.L."/>
            <person name="Mikheyev A.S."/>
        </authorList>
    </citation>
    <scope>NUCLEOTIDE SEQUENCE [LARGE SCALE GENOMIC DNA]</scope>
    <source>
        <strain evidence="1">Daus_M_001</strain>
        <tissue evidence="1">Leg muscle</tissue>
    </source>
</reference>
<keyword evidence="2" id="KW-1185">Reference proteome</keyword>
<protein>
    <submittedName>
        <fullName evidence="1">Uncharacterized protein</fullName>
    </submittedName>
</protein>
<evidence type="ECO:0000313" key="2">
    <source>
        <dbReference type="Proteomes" id="UP001159363"/>
    </source>
</evidence>
<evidence type="ECO:0000313" key="1">
    <source>
        <dbReference type="EMBL" id="KAJ8886409.1"/>
    </source>
</evidence>
<accession>A0ABQ9HPV9</accession>
<organism evidence="1 2">
    <name type="scientific">Dryococelus australis</name>
    <dbReference type="NCBI Taxonomy" id="614101"/>
    <lineage>
        <taxon>Eukaryota</taxon>
        <taxon>Metazoa</taxon>
        <taxon>Ecdysozoa</taxon>
        <taxon>Arthropoda</taxon>
        <taxon>Hexapoda</taxon>
        <taxon>Insecta</taxon>
        <taxon>Pterygota</taxon>
        <taxon>Neoptera</taxon>
        <taxon>Polyneoptera</taxon>
        <taxon>Phasmatodea</taxon>
        <taxon>Verophasmatodea</taxon>
        <taxon>Anareolatae</taxon>
        <taxon>Phasmatidae</taxon>
        <taxon>Eurycanthinae</taxon>
        <taxon>Dryococelus</taxon>
    </lineage>
</organism>
<dbReference type="EMBL" id="JARBHB010000004">
    <property type="protein sequence ID" value="KAJ8886409.1"/>
    <property type="molecule type" value="Genomic_DNA"/>
</dbReference>